<name>A0A5B9PI51_9BACT</name>
<protein>
    <recommendedName>
        <fullName evidence="6">LTXXQ motif protein</fullName>
    </recommendedName>
</protein>
<evidence type="ECO:0000256" key="1">
    <source>
        <dbReference type="SAM" id="Coils"/>
    </source>
</evidence>
<feature type="coiled-coil region" evidence="1">
    <location>
        <begin position="145"/>
        <end position="190"/>
    </location>
</feature>
<dbReference type="OrthoDB" id="284538at2"/>
<feature type="signal peptide" evidence="3">
    <location>
        <begin position="1"/>
        <end position="25"/>
    </location>
</feature>
<sequence length="258" mass="27878" precursor="true">MKMRQITFAAIAALMCLFLANDAMAQRGGGGGWGGGGRLEYLGNPDVQKELDLVDEQIEDLDEINSEARDVMRNAFAGMREKFQDLSREERDEMMTEMREKIAEDMKGVDDKIGDILLPHQLERLDQIALQGQMRRGGTAAALKSDAMREKLGLTEEEAEKLQAKEEEVKKELEEQIKKLREEATDKILSVLPAAKQESIKALIGESYEVQNARGGRGGRGGAGGERGGRGGAGGGRGGERGGRGGERGGRGGRGGGF</sequence>
<feature type="chain" id="PRO_5022891544" description="LTXXQ motif protein" evidence="3">
    <location>
        <begin position="26"/>
        <end position="258"/>
    </location>
</feature>
<reference evidence="4 5" key="1">
    <citation type="submission" date="2019-08" db="EMBL/GenBank/DDBJ databases">
        <title>Deep-cultivation of Planctomycetes and their phenomic and genomic characterization uncovers novel biology.</title>
        <authorList>
            <person name="Wiegand S."/>
            <person name="Jogler M."/>
            <person name="Boedeker C."/>
            <person name="Pinto D."/>
            <person name="Vollmers J."/>
            <person name="Rivas-Marin E."/>
            <person name="Kohn T."/>
            <person name="Peeters S.H."/>
            <person name="Heuer A."/>
            <person name="Rast P."/>
            <person name="Oberbeckmann S."/>
            <person name="Bunk B."/>
            <person name="Jeske O."/>
            <person name="Meyerdierks A."/>
            <person name="Storesund J.E."/>
            <person name="Kallscheuer N."/>
            <person name="Luecker S."/>
            <person name="Lage O.M."/>
            <person name="Pohl T."/>
            <person name="Merkel B.J."/>
            <person name="Hornburger P."/>
            <person name="Mueller R.-W."/>
            <person name="Bruemmer F."/>
            <person name="Labrenz M."/>
            <person name="Spormann A.M."/>
            <person name="Op den Camp H."/>
            <person name="Overmann J."/>
            <person name="Amann R."/>
            <person name="Jetten M.S.M."/>
            <person name="Mascher T."/>
            <person name="Medema M.H."/>
            <person name="Devos D.P."/>
            <person name="Kaster A.-K."/>
            <person name="Ovreas L."/>
            <person name="Rohde M."/>
            <person name="Galperin M.Y."/>
            <person name="Jogler C."/>
        </authorList>
    </citation>
    <scope>NUCLEOTIDE SEQUENCE [LARGE SCALE GENOMIC DNA]</scope>
    <source>
        <strain evidence="4 5">FC18</strain>
    </source>
</reference>
<dbReference type="RefSeq" id="WP_084416680.1">
    <property type="nucleotide sequence ID" value="NZ_CP042912.1"/>
</dbReference>
<feature type="compositionally biased region" description="Gly residues" evidence="2">
    <location>
        <begin position="215"/>
        <end position="237"/>
    </location>
</feature>
<dbReference type="EMBL" id="CP042912">
    <property type="protein sequence ID" value="QEG22313.1"/>
    <property type="molecule type" value="Genomic_DNA"/>
</dbReference>
<keyword evidence="5" id="KW-1185">Reference proteome</keyword>
<dbReference type="KEGG" id="mff:MFFC18_21890"/>
<evidence type="ECO:0000256" key="2">
    <source>
        <dbReference type="SAM" id="MobiDB-lite"/>
    </source>
</evidence>
<organism evidence="4 5">
    <name type="scientific">Mariniblastus fucicola</name>
    <dbReference type="NCBI Taxonomy" id="980251"/>
    <lineage>
        <taxon>Bacteria</taxon>
        <taxon>Pseudomonadati</taxon>
        <taxon>Planctomycetota</taxon>
        <taxon>Planctomycetia</taxon>
        <taxon>Pirellulales</taxon>
        <taxon>Pirellulaceae</taxon>
        <taxon>Mariniblastus</taxon>
    </lineage>
</organism>
<keyword evidence="1" id="KW-0175">Coiled coil</keyword>
<evidence type="ECO:0000256" key="3">
    <source>
        <dbReference type="SAM" id="SignalP"/>
    </source>
</evidence>
<feature type="region of interest" description="Disordered" evidence="2">
    <location>
        <begin position="208"/>
        <end position="258"/>
    </location>
</feature>
<accession>A0A5B9PI51</accession>
<evidence type="ECO:0008006" key="6">
    <source>
        <dbReference type="Google" id="ProtNLM"/>
    </source>
</evidence>
<dbReference type="Proteomes" id="UP000322214">
    <property type="component" value="Chromosome"/>
</dbReference>
<feature type="compositionally biased region" description="Basic and acidic residues" evidence="2">
    <location>
        <begin position="238"/>
        <end position="250"/>
    </location>
</feature>
<evidence type="ECO:0000313" key="4">
    <source>
        <dbReference type="EMBL" id="QEG22313.1"/>
    </source>
</evidence>
<evidence type="ECO:0000313" key="5">
    <source>
        <dbReference type="Proteomes" id="UP000322214"/>
    </source>
</evidence>
<keyword evidence="3" id="KW-0732">Signal</keyword>
<dbReference type="AlphaFoldDB" id="A0A5B9PI51"/>
<proteinExistence type="predicted"/>
<gene>
    <name evidence="4" type="ORF">MFFC18_21890</name>
</gene>